<proteinExistence type="predicted"/>
<accession>A0A8H3YSR4</accession>
<organism evidence="1 3">
    <name type="scientific">Venturia inaequalis</name>
    <name type="common">Apple scab fungus</name>
    <dbReference type="NCBI Taxonomy" id="5025"/>
    <lineage>
        <taxon>Eukaryota</taxon>
        <taxon>Fungi</taxon>
        <taxon>Dikarya</taxon>
        <taxon>Ascomycota</taxon>
        <taxon>Pezizomycotina</taxon>
        <taxon>Dothideomycetes</taxon>
        <taxon>Pleosporomycetidae</taxon>
        <taxon>Venturiales</taxon>
        <taxon>Venturiaceae</taxon>
        <taxon>Venturia</taxon>
    </lineage>
</organism>
<evidence type="ECO:0000313" key="1">
    <source>
        <dbReference type="EMBL" id="KAE9972039.1"/>
    </source>
</evidence>
<protein>
    <submittedName>
        <fullName evidence="1">Uncharacterized protein</fullName>
    </submittedName>
</protein>
<gene>
    <name evidence="2" type="ORF">EG327_008483</name>
    <name evidence="1" type="ORF">EG328_005261</name>
</gene>
<evidence type="ECO:0000313" key="3">
    <source>
        <dbReference type="Proteomes" id="UP000447873"/>
    </source>
</evidence>
<evidence type="ECO:0000313" key="4">
    <source>
        <dbReference type="Proteomes" id="UP000490939"/>
    </source>
</evidence>
<dbReference type="Proteomes" id="UP000447873">
    <property type="component" value="Unassembled WGS sequence"/>
</dbReference>
<dbReference type="EMBL" id="WNWS01000281">
    <property type="protein sequence ID" value="KAE9972039.1"/>
    <property type="molecule type" value="Genomic_DNA"/>
</dbReference>
<reference evidence="1 3" key="1">
    <citation type="submission" date="2018-12" db="EMBL/GenBank/DDBJ databases">
        <title>Venturia inaequalis Genome Resource.</title>
        <authorList>
            <person name="Lichtner F.J."/>
        </authorList>
    </citation>
    <scope>NUCLEOTIDE SEQUENCE [LARGE SCALE GENOMIC DNA]</scope>
    <source>
        <strain evidence="1 3">120213</strain>
        <strain evidence="2 4">DMI_063113</strain>
    </source>
</reference>
<sequence>MKLAQGITTTLALLQPRDRSDGDTIVQMRSLNPTPAGPLELMEVAFYKADSLGQMGTKLQLFVDQCYNGNDIHFDNLGGMYAYPGSRTVYCVFFAQPFCLMMLGWEKFEIAEKSEKPGEGHWFTSTEAFLGFSDPSSVRCGYENFILQ</sequence>
<dbReference type="Proteomes" id="UP000490939">
    <property type="component" value="Unassembled WGS sequence"/>
</dbReference>
<name>A0A8H3YSR4_VENIN</name>
<evidence type="ECO:0000313" key="2">
    <source>
        <dbReference type="EMBL" id="KAE9992608.1"/>
    </source>
</evidence>
<comment type="caution">
    <text evidence="1">The sequence shown here is derived from an EMBL/GenBank/DDBJ whole genome shotgun (WGS) entry which is preliminary data.</text>
</comment>
<keyword evidence="4" id="KW-1185">Reference proteome</keyword>
<dbReference type="EMBL" id="WNWR01000053">
    <property type="protein sequence ID" value="KAE9992608.1"/>
    <property type="molecule type" value="Genomic_DNA"/>
</dbReference>
<dbReference type="AlphaFoldDB" id="A0A8H3YSR4"/>